<dbReference type="Gene3D" id="3.40.710.10">
    <property type="entry name" value="DD-peptidase/beta-lactamase superfamily"/>
    <property type="match status" value="1"/>
</dbReference>
<dbReference type="EC" id="3.-.-.-" evidence="3"/>
<protein>
    <submittedName>
        <fullName evidence="3">Serine hydrolase domain-containing protein</fullName>
        <ecNumber evidence="3">3.-.-.-</ecNumber>
    </submittedName>
</protein>
<dbReference type="EMBL" id="JBHSPR010000017">
    <property type="protein sequence ID" value="MFC6018774.1"/>
    <property type="molecule type" value="Genomic_DNA"/>
</dbReference>
<sequence>MTARRTILRAGAAGALTLTVGTPTGTPAAAARRTARPRTGPDPAALQTALDDIAAGAASGVLAEVRHPGGVWRGSSGVAELGTSRPVRVDGRFRAGSITKSFVATVLLQLAGERRLALGDPVERWLPGVVSGGDRITLHHLLQHTSGIVDYTRTPQFDQLYGTVEGIVAMRYRTWTPHELLAFVTGTPPLFEPGTGYRYSNTNYLLLALVIERVTGRHYATEVERRILRPLGLTGTELPGIHPYIAGPHSHGYLPVERDGTYGPVDITAFNPSVAGASGELLTSTADLNRFYRALLTGRLLRPAQLAQMKSPWITGARADYGLGLQTRRLPTGTTVWGHGGDIFGYEAASWSTEDGDRQLTVAVNPWGEGDLNTLIDDLLAVAFRQP</sequence>
<evidence type="ECO:0000259" key="2">
    <source>
        <dbReference type="Pfam" id="PF00144"/>
    </source>
</evidence>
<evidence type="ECO:0000256" key="1">
    <source>
        <dbReference type="SAM" id="MobiDB-lite"/>
    </source>
</evidence>
<keyword evidence="3" id="KW-0378">Hydrolase</keyword>
<evidence type="ECO:0000313" key="3">
    <source>
        <dbReference type="EMBL" id="MFC6018774.1"/>
    </source>
</evidence>
<organism evidence="3 4">
    <name type="scientific">Plantactinospora solaniradicis</name>
    <dbReference type="NCBI Taxonomy" id="1723736"/>
    <lineage>
        <taxon>Bacteria</taxon>
        <taxon>Bacillati</taxon>
        <taxon>Actinomycetota</taxon>
        <taxon>Actinomycetes</taxon>
        <taxon>Micromonosporales</taxon>
        <taxon>Micromonosporaceae</taxon>
        <taxon>Plantactinospora</taxon>
    </lineage>
</organism>
<dbReference type="InterPro" id="IPR006311">
    <property type="entry name" value="TAT_signal"/>
</dbReference>
<dbReference type="Pfam" id="PF00144">
    <property type="entry name" value="Beta-lactamase"/>
    <property type="match status" value="1"/>
</dbReference>
<gene>
    <name evidence="3" type="ORF">ACFP2T_21500</name>
</gene>
<feature type="domain" description="Beta-lactamase-related" evidence="2">
    <location>
        <begin position="55"/>
        <end position="367"/>
    </location>
</feature>
<keyword evidence="4" id="KW-1185">Reference proteome</keyword>
<dbReference type="SUPFAM" id="SSF56601">
    <property type="entry name" value="beta-lactamase/transpeptidase-like"/>
    <property type="match status" value="1"/>
</dbReference>
<dbReference type="InterPro" id="IPR050491">
    <property type="entry name" value="AmpC-like"/>
</dbReference>
<dbReference type="PROSITE" id="PS51318">
    <property type="entry name" value="TAT"/>
    <property type="match status" value="1"/>
</dbReference>
<comment type="caution">
    <text evidence="3">The sequence shown here is derived from an EMBL/GenBank/DDBJ whole genome shotgun (WGS) entry which is preliminary data.</text>
</comment>
<proteinExistence type="predicted"/>
<accession>A0ABW1KCS9</accession>
<dbReference type="PANTHER" id="PTHR46825:SF7">
    <property type="entry name" value="D-ALANYL-D-ALANINE CARBOXYPEPTIDASE"/>
    <property type="match status" value="1"/>
</dbReference>
<dbReference type="GO" id="GO:0016787">
    <property type="term" value="F:hydrolase activity"/>
    <property type="evidence" value="ECO:0007669"/>
    <property type="project" value="UniProtKB-KW"/>
</dbReference>
<dbReference type="InterPro" id="IPR001466">
    <property type="entry name" value="Beta-lactam-related"/>
</dbReference>
<evidence type="ECO:0000313" key="4">
    <source>
        <dbReference type="Proteomes" id="UP001596203"/>
    </source>
</evidence>
<dbReference type="RefSeq" id="WP_377424441.1">
    <property type="nucleotide sequence ID" value="NZ_JBHSPR010000017.1"/>
</dbReference>
<reference evidence="4" key="1">
    <citation type="journal article" date="2019" name="Int. J. Syst. Evol. Microbiol.">
        <title>The Global Catalogue of Microorganisms (GCM) 10K type strain sequencing project: providing services to taxonomists for standard genome sequencing and annotation.</title>
        <authorList>
            <consortium name="The Broad Institute Genomics Platform"/>
            <consortium name="The Broad Institute Genome Sequencing Center for Infectious Disease"/>
            <person name="Wu L."/>
            <person name="Ma J."/>
        </authorList>
    </citation>
    <scope>NUCLEOTIDE SEQUENCE [LARGE SCALE GENOMIC DNA]</scope>
    <source>
        <strain evidence="4">ZS-35-S2</strain>
    </source>
</reference>
<dbReference type="InterPro" id="IPR012338">
    <property type="entry name" value="Beta-lactam/transpept-like"/>
</dbReference>
<dbReference type="Proteomes" id="UP001596203">
    <property type="component" value="Unassembled WGS sequence"/>
</dbReference>
<dbReference type="PANTHER" id="PTHR46825">
    <property type="entry name" value="D-ALANYL-D-ALANINE-CARBOXYPEPTIDASE/ENDOPEPTIDASE AMPH"/>
    <property type="match status" value="1"/>
</dbReference>
<name>A0ABW1KCS9_9ACTN</name>
<feature type="region of interest" description="Disordered" evidence="1">
    <location>
        <begin position="23"/>
        <end position="42"/>
    </location>
</feature>